<keyword evidence="3" id="KW-1185">Reference proteome</keyword>
<organism evidence="2 3">
    <name type="scientific">Mytilus edulis</name>
    <name type="common">Blue mussel</name>
    <dbReference type="NCBI Taxonomy" id="6550"/>
    <lineage>
        <taxon>Eukaryota</taxon>
        <taxon>Metazoa</taxon>
        <taxon>Spiralia</taxon>
        <taxon>Lophotrochozoa</taxon>
        <taxon>Mollusca</taxon>
        <taxon>Bivalvia</taxon>
        <taxon>Autobranchia</taxon>
        <taxon>Pteriomorphia</taxon>
        <taxon>Mytilida</taxon>
        <taxon>Mytiloidea</taxon>
        <taxon>Mytilidae</taxon>
        <taxon>Mytilinae</taxon>
        <taxon>Mytilus</taxon>
    </lineage>
</organism>
<dbReference type="GO" id="GO:0060271">
    <property type="term" value="P:cilium assembly"/>
    <property type="evidence" value="ECO:0007669"/>
    <property type="project" value="InterPro"/>
</dbReference>
<dbReference type="GO" id="GO:0097542">
    <property type="term" value="C:ciliary tip"/>
    <property type="evidence" value="ECO:0007669"/>
    <property type="project" value="TreeGrafter"/>
</dbReference>
<dbReference type="InterPro" id="IPR011029">
    <property type="entry name" value="DEATH-like_dom_sf"/>
</dbReference>
<dbReference type="InterPro" id="IPR048957">
    <property type="entry name" value="ARMC9_LisH"/>
</dbReference>
<dbReference type="Proteomes" id="UP000683360">
    <property type="component" value="Unassembled WGS sequence"/>
</dbReference>
<dbReference type="GO" id="GO:0005814">
    <property type="term" value="C:centriole"/>
    <property type="evidence" value="ECO:0007669"/>
    <property type="project" value="TreeGrafter"/>
</dbReference>
<evidence type="ECO:0000259" key="1">
    <source>
        <dbReference type="PROSITE" id="PS50209"/>
    </source>
</evidence>
<dbReference type="PROSITE" id="PS50209">
    <property type="entry name" value="CARD"/>
    <property type="match status" value="1"/>
</dbReference>
<dbReference type="PANTHER" id="PTHR14881">
    <property type="entry name" value="LISH DOMAIN-CONTAINING PROTEIN ARMC9"/>
    <property type="match status" value="1"/>
</dbReference>
<dbReference type="Pfam" id="PF23138">
    <property type="entry name" value="CTLH_Armc9"/>
    <property type="match status" value="1"/>
</dbReference>
<dbReference type="OrthoDB" id="538223at2759"/>
<protein>
    <submittedName>
        <fullName evidence="2">ARMC9</fullName>
    </submittedName>
</protein>
<dbReference type="GO" id="GO:0036064">
    <property type="term" value="C:ciliary basal body"/>
    <property type="evidence" value="ECO:0007669"/>
    <property type="project" value="InterPro"/>
</dbReference>
<reference evidence="2" key="1">
    <citation type="submission" date="2021-03" db="EMBL/GenBank/DDBJ databases">
        <authorList>
            <person name="Bekaert M."/>
        </authorList>
    </citation>
    <scope>NUCLEOTIDE SEQUENCE</scope>
</reference>
<dbReference type="InterPro" id="IPR056327">
    <property type="entry name" value="ARMC9_CTLH-like_dom"/>
</dbReference>
<dbReference type="AlphaFoldDB" id="A0A8S3RWA1"/>
<accession>A0A8S3RWA1</accession>
<dbReference type="Pfam" id="PF21051">
    <property type="entry name" value="ARMC9_LisH"/>
    <property type="match status" value="1"/>
</dbReference>
<proteinExistence type="predicted"/>
<dbReference type="CDD" id="cd01671">
    <property type="entry name" value="CARD"/>
    <property type="match status" value="1"/>
</dbReference>
<name>A0A8S3RWA1_MYTED</name>
<dbReference type="GO" id="GO:0042981">
    <property type="term" value="P:regulation of apoptotic process"/>
    <property type="evidence" value="ECO:0007669"/>
    <property type="project" value="InterPro"/>
</dbReference>
<comment type="caution">
    <text evidence="2">The sequence shown here is derived from an EMBL/GenBank/DDBJ whole genome shotgun (WGS) entry which is preliminary data.</text>
</comment>
<dbReference type="EMBL" id="CAJPWZ010001395">
    <property type="protein sequence ID" value="CAG2213951.1"/>
    <property type="molecule type" value="Genomic_DNA"/>
</dbReference>
<evidence type="ECO:0000313" key="2">
    <source>
        <dbReference type="EMBL" id="CAG2213951.1"/>
    </source>
</evidence>
<dbReference type="Gene3D" id="1.10.533.10">
    <property type="entry name" value="Death Domain, Fas"/>
    <property type="match status" value="1"/>
</dbReference>
<dbReference type="SUPFAM" id="SSF47986">
    <property type="entry name" value="DEATH domain"/>
    <property type="match status" value="1"/>
</dbReference>
<evidence type="ECO:0000313" key="3">
    <source>
        <dbReference type="Proteomes" id="UP000683360"/>
    </source>
</evidence>
<dbReference type="InterPro" id="IPR040369">
    <property type="entry name" value="ARMC9"/>
</dbReference>
<dbReference type="Pfam" id="PF00619">
    <property type="entry name" value="CARD"/>
    <property type="match status" value="1"/>
</dbReference>
<dbReference type="InterPro" id="IPR001315">
    <property type="entry name" value="CARD"/>
</dbReference>
<gene>
    <name evidence="2" type="ORF">MEDL_27844</name>
</gene>
<feature type="domain" description="CARD" evidence="1">
    <location>
        <begin position="240"/>
        <end position="321"/>
    </location>
</feature>
<dbReference type="PANTHER" id="PTHR14881:SF4">
    <property type="entry name" value="LISH DOMAIN-CONTAINING PROTEIN ARMC9"/>
    <property type="match status" value="1"/>
</dbReference>
<dbReference type="PROSITE" id="PS50896">
    <property type="entry name" value="LISH"/>
    <property type="match status" value="1"/>
</dbReference>
<dbReference type="InterPro" id="IPR006594">
    <property type="entry name" value="LisH"/>
</dbReference>
<sequence length="502" mass="58383">MSGSLSVVSFEGELNAIVQEYLEFVTFDKTLVSFQKECETKQKPITTQSIKSKSNQKLLAIQNELMQNFHKGKRDRFLKLWSENLAASVKDQDPVAKKLEFYVNIYFAVYPIKFARGQRDADRAMGDFKKYLETRGATLKLFTDTWVKDLELRLEKFLTLTLKSTPQPKLFDLYRGNKVGDENEQFQQISRLQQQLVDSERKTMSYIKRHNRVQADYHNLIGITADLVEALESTVQGKPKNYTLLVNNIVSTTDVTDYLIEEDIMQHEEREEVCASGLTTNKSNRRLLDKLLYKDRNGYHQLLKALRHAEYFQIANEVSNTAVTEFDQKLYRIGITKFRDRQDTKEEKFEDFQFIRSTMEKLERTQDDVIPKNIIERLLKDWDTGYVCNVSNNRNMNASIFLERFINNLNKLDYSMQEKLACTQDINNTDIALSGSCSMGTIDLFDDVDVDTYEEGANQKEYVTHSEEVNQLNIKYSVFEKQMKVANITFKSKVTTNGHSVF</sequence>